<evidence type="ECO:0000256" key="6">
    <source>
        <dbReference type="ARBA" id="ARBA00023136"/>
    </source>
</evidence>
<dbReference type="GO" id="GO:0005886">
    <property type="term" value="C:plasma membrane"/>
    <property type="evidence" value="ECO:0007669"/>
    <property type="project" value="UniProtKB-SubCell"/>
</dbReference>
<evidence type="ECO:0000313" key="8">
    <source>
        <dbReference type="EMBL" id="EFV94681.1"/>
    </source>
</evidence>
<evidence type="ECO:0000256" key="3">
    <source>
        <dbReference type="ARBA" id="ARBA00022475"/>
    </source>
</evidence>
<proteinExistence type="inferred from homology"/>
<evidence type="ECO:0000256" key="1">
    <source>
        <dbReference type="ARBA" id="ARBA00004651"/>
    </source>
</evidence>
<evidence type="ECO:0008006" key="10">
    <source>
        <dbReference type="Google" id="ProtNLM"/>
    </source>
</evidence>
<dbReference type="eggNOG" id="COG2855">
    <property type="taxonomic scope" value="Bacteria"/>
</dbReference>
<keyword evidence="3" id="KW-1003">Cell membrane</keyword>
<dbReference type="STRING" id="887898.HMPREF0551_1428"/>
<feature type="transmembrane region" description="Helical" evidence="7">
    <location>
        <begin position="32"/>
        <end position="49"/>
    </location>
</feature>
<sequence length="360" mass="37745">MMPGSLIPLPHPLIAMPSRPDPATPFSVVGRYLPGIMLATVIAVAASFVSEHYGGPKFLYALLIGIAFHFLSEDARCVPGIEFSAKKLVRIGVALLGARIVMADVSALGLWGILGLAGAVVLTMTFGVLMARALRLPPMLGLLSGGGTGICGISATMAISATMPQTAENERNTLMTAIGIASLSTVVMVLYPLWVRWLDMSVAEAGLFLGGAIHDVTQVVGAGNILSPEIAKAATLAKMFRVAMLVPVVLTLAFVFRKAVAQSASLDGSKPAKRPPLLPFFLLMFVLLMVLNSLGWIPAAVHDLAGDASSWALVISISALGLKTSFGKIAALGWRPIVLLVSEALFVAAFMTGVVLLMRM</sequence>
<accession>E7RXK7</accession>
<dbReference type="HOGENOM" id="CLU_033541_0_1_4"/>
<keyword evidence="9" id="KW-1185">Reference proteome</keyword>
<dbReference type="PANTHER" id="PTHR30106">
    <property type="entry name" value="INNER MEMBRANE PROTEIN YEIH-RELATED"/>
    <property type="match status" value="1"/>
</dbReference>
<dbReference type="Proteomes" id="UP000011021">
    <property type="component" value="Unassembled WGS sequence"/>
</dbReference>
<evidence type="ECO:0000256" key="2">
    <source>
        <dbReference type="ARBA" id="ARBA00007977"/>
    </source>
</evidence>
<feature type="transmembrane region" description="Helical" evidence="7">
    <location>
        <begin position="173"/>
        <end position="194"/>
    </location>
</feature>
<feature type="transmembrane region" description="Helical" evidence="7">
    <location>
        <begin position="108"/>
        <end position="134"/>
    </location>
</feature>
<gene>
    <name evidence="8" type="ORF">HMPREF0551_1428</name>
</gene>
<evidence type="ECO:0000256" key="4">
    <source>
        <dbReference type="ARBA" id="ARBA00022692"/>
    </source>
</evidence>
<keyword evidence="5 7" id="KW-1133">Transmembrane helix</keyword>
<reference evidence="8 9" key="1">
    <citation type="submission" date="2010-12" db="EMBL/GenBank/DDBJ databases">
        <authorList>
            <person name="Muzny D."/>
            <person name="Qin X."/>
            <person name="Deng J."/>
            <person name="Jiang H."/>
            <person name="Liu Y."/>
            <person name="Qu J."/>
            <person name="Song X.-Z."/>
            <person name="Zhang L."/>
            <person name="Thornton R."/>
            <person name="Coyle M."/>
            <person name="Francisco L."/>
            <person name="Jackson L."/>
            <person name="Javaid M."/>
            <person name="Korchina V."/>
            <person name="Kovar C."/>
            <person name="Mata R."/>
            <person name="Mathew T."/>
            <person name="Ngo R."/>
            <person name="Nguyen L."/>
            <person name="Nguyen N."/>
            <person name="Okwuonu G."/>
            <person name="Ongeri F."/>
            <person name="Pham C."/>
            <person name="Simmons D."/>
            <person name="Wilczek-Boney K."/>
            <person name="Hale W."/>
            <person name="Jakkamsetti A."/>
            <person name="Pham P."/>
            <person name="Ruth R."/>
            <person name="San Lucas F."/>
            <person name="Warren J."/>
            <person name="Zhang J."/>
            <person name="Zhao Z."/>
            <person name="Zhou C."/>
            <person name="Zhu D."/>
            <person name="Lee S."/>
            <person name="Bess C."/>
            <person name="Blankenburg K."/>
            <person name="Forbes L."/>
            <person name="Fu Q."/>
            <person name="Gubbala S."/>
            <person name="Hirani K."/>
            <person name="Jayaseelan J.C."/>
            <person name="Lara F."/>
            <person name="Munidasa M."/>
            <person name="Palculict T."/>
            <person name="Patil S."/>
            <person name="Pu L.-L."/>
            <person name="Saada N."/>
            <person name="Tang L."/>
            <person name="Weissenberger G."/>
            <person name="Zhu Y."/>
            <person name="Hemphill L."/>
            <person name="Shang Y."/>
            <person name="Youmans B."/>
            <person name="Ayvaz T."/>
            <person name="Ross M."/>
            <person name="Santibanez J."/>
            <person name="Aqrawi P."/>
            <person name="Gross S."/>
            <person name="Joshi V."/>
            <person name="Fowler G."/>
            <person name="Nazareth L."/>
            <person name="Reid J."/>
            <person name="Worley K."/>
            <person name="Petrosino J."/>
            <person name="Highlander S."/>
            <person name="Gibbs R."/>
        </authorList>
    </citation>
    <scope>NUCLEOTIDE SEQUENCE [LARGE SCALE GENOMIC DNA]</scope>
    <source>
        <strain evidence="8 9">ATCC 51599</strain>
    </source>
</reference>
<protein>
    <recommendedName>
        <fullName evidence="10">Sulfate exporter family transporter</fullName>
    </recommendedName>
</protein>
<evidence type="ECO:0000256" key="5">
    <source>
        <dbReference type="ARBA" id="ARBA00022989"/>
    </source>
</evidence>
<dbReference type="PANTHER" id="PTHR30106:SF2">
    <property type="entry name" value="UPF0324 INNER MEMBRANE PROTEIN YEIH"/>
    <property type="match status" value="1"/>
</dbReference>
<evidence type="ECO:0000256" key="7">
    <source>
        <dbReference type="SAM" id="Phobius"/>
    </source>
</evidence>
<feature type="transmembrane region" description="Helical" evidence="7">
    <location>
        <begin position="140"/>
        <end position="161"/>
    </location>
</feature>
<evidence type="ECO:0000313" key="9">
    <source>
        <dbReference type="Proteomes" id="UP000011021"/>
    </source>
</evidence>
<dbReference type="EMBL" id="AEQP01000010">
    <property type="protein sequence ID" value="EFV94681.1"/>
    <property type="molecule type" value="Genomic_DNA"/>
</dbReference>
<name>E7RXK7_9BURK</name>
<comment type="caution">
    <text evidence="8">The sequence shown here is derived from an EMBL/GenBank/DDBJ whole genome shotgun (WGS) entry which is preliminary data.</text>
</comment>
<organism evidence="8 9">
    <name type="scientific">Lautropia mirabilis ATCC 51599</name>
    <dbReference type="NCBI Taxonomy" id="887898"/>
    <lineage>
        <taxon>Bacteria</taxon>
        <taxon>Pseudomonadati</taxon>
        <taxon>Pseudomonadota</taxon>
        <taxon>Betaproteobacteria</taxon>
        <taxon>Burkholderiales</taxon>
        <taxon>Burkholderiaceae</taxon>
        <taxon>Lautropia</taxon>
    </lineage>
</organism>
<comment type="similarity">
    <text evidence="2">Belongs to the UPF0324 family.</text>
</comment>
<feature type="transmembrane region" description="Helical" evidence="7">
    <location>
        <begin position="338"/>
        <end position="358"/>
    </location>
</feature>
<dbReference type="InterPro" id="IPR018383">
    <property type="entry name" value="UPF0324_pro"/>
</dbReference>
<comment type="subcellular location">
    <subcellularLocation>
        <location evidence="1">Cell membrane</location>
        <topology evidence="1">Multi-pass membrane protein</topology>
    </subcellularLocation>
</comment>
<dbReference type="Pfam" id="PF03601">
    <property type="entry name" value="Cons_hypoth698"/>
    <property type="match status" value="1"/>
</dbReference>
<dbReference type="AlphaFoldDB" id="E7RXK7"/>
<keyword evidence="6 7" id="KW-0472">Membrane</keyword>
<keyword evidence="4 7" id="KW-0812">Transmembrane</keyword>
<feature type="transmembrane region" description="Helical" evidence="7">
    <location>
        <begin position="277"/>
        <end position="297"/>
    </location>
</feature>
<feature type="transmembrane region" description="Helical" evidence="7">
    <location>
        <begin position="239"/>
        <end position="256"/>
    </location>
</feature>